<dbReference type="AlphaFoldDB" id="A0AAD6LAE9"/>
<dbReference type="Proteomes" id="UP001164929">
    <property type="component" value="Chromosome 18"/>
</dbReference>
<evidence type="ECO:0000313" key="2">
    <source>
        <dbReference type="Proteomes" id="UP001164929"/>
    </source>
</evidence>
<organism evidence="1 2">
    <name type="scientific">Populus alba x Populus x berolinensis</name>
    <dbReference type="NCBI Taxonomy" id="444605"/>
    <lineage>
        <taxon>Eukaryota</taxon>
        <taxon>Viridiplantae</taxon>
        <taxon>Streptophyta</taxon>
        <taxon>Embryophyta</taxon>
        <taxon>Tracheophyta</taxon>
        <taxon>Spermatophyta</taxon>
        <taxon>Magnoliopsida</taxon>
        <taxon>eudicotyledons</taxon>
        <taxon>Gunneridae</taxon>
        <taxon>Pentapetalae</taxon>
        <taxon>rosids</taxon>
        <taxon>fabids</taxon>
        <taxon>Malpighiales</taxon>
        <taxon>Salicaceae</taxon>
        <taxon>Saliceae</taxon>
        <taxon>Populus</taxon>
    </lineage>
</organism>
<gene>
    <name evidence="1" type="ORF">NC653_039106</name>
</gene>
<protein>
    <submittedName>
        <fullName evidence="1">Uncharacterized protein</fullName>
    </submittedName>
</protein>
<comment type="caution">
    <text evidence="1">The sequence shown here is derived from an EMBL/GenBank/DDBJ whole genome shotgun (WGS) entry which is preliminary data.</text>
</comment>
<sequence length="104" mass="11552">MQLSRSAPSRCADNPLLFLYLVDRVLSIDSCAPKTIFWSKNKLAPSTMEAHEGYILVSLAALTQMFSSSDSGFCRSHGVVLEQIVSYPTNYCECLVIIDRITCI</sequence>
<reference evidence="1 2" key="1">
    <citation type="journal article" date="2023" name="Mol. Ecol. Resour.">
        <title>Chromosome-level genome assembly of a triploid poplar Populus alba 'Berolinensis'.</title>
        <authorList>
            <person name="Chen S."/>
            <person name="Yu Y."/>
            <person name="Wang X."/>
            <person name="Wang S."/>
            <person name="Zhang T."/>
            <person name="Zhou Y."/>
            <person name="He R."/>
            <person name="Meng N."/>
            <person name="Wang Y."/>
            <person name="Liu W."/>
            <person name="Liu Z."/>
            <person name="Liu J."/>
            <person name="Guo Q."/>
            <person name="Huang H."/>
            <person name="Sederoff R.R."/>
            <person name="Wang G."/>
            <person name="Qu G."/>
            <person name="Chen S."/>
        </authorList>
    </citation>
    <scope>NUCLEOTIDE SEQUENCE [LARGE SCALE GENOMIC DNA]</scope>
    <source>
        <strain evidence="1">SC-2020</strain>
    </source>
</reference>
<evidence type="ECO:0000313" key="1">
    <source>
        <dbReference type="EMBL" id="KAJ6957076.1"/>
    </source>
</evidence>
<dbReference type="EMBL" id="JAQIZT010000018">
    <property type="protein sequence ID" value="KAJ6957076.1"/>
    <property type="molecule type" value="Genomic_DNA"/>
</dbReference>
<accession>A0AAD6LAE9</accession>
<proteinExistence type="predicted"/>
<keyword evidence="2" id="KW-1185">Reference proteome</keyword>
<name>A0AAD6LAE9_9ROSI</name>